<feature type="binding site" evidence="9">
    <location>
        <position position="214"/>
    </location>
    <ligand>
        <name>beta-nicotinamide D-ribonucleotide</name>
        <dbReference type="ChEBI" id="CHEBI:14649"/>
    </ligand>
</feature>
<dbReference type="EC" id="2.4.2.12" evidence="6"/>
<evidence type="ECO:0000256" key="3">
    <source>
        <dbReference type="ARBA" id="ARBA00022676"/>
    </source>
</evidence>
<evidence type="ECO:0000256" key="8">
    <source>
        <dbReference type="ARBA" id="ARBA00047835"/>
    </source>
</evidence>
<keyword evidence="3 12" id="KW-0328">Glycosyltransferase</keyword>
<evidence type="ECO:0000256" key="7">
    <source>
        <dbReference type="ARBA" id="ARBA00035036"/>
    </source>
</evidence>
<dbReference type="EMBL" id="KZ993557">
    <property type="protein sequence ID" value="RKP04650.1"/>
    <property type="molecule type" value="Genomic_DNA"/>
</dbReference>
<dbReference type="Pfam" id="PF18127">
    <property type="entry name" value="NAMPT_N"/>
    <property type="match status" value="1"/>
</dbReference>
<feature type="binding site" evidence="9">
    <location>
        <position position="372"/>
    </location>
    <ligand>
        <name>beta-nicotinamide D-ribonucleotide</name>
        <dbReference type="ChEBI" id="CHEBI:14649"/>
    </ligand>
</feature>
<evidence type="ECO:0000259" key="10">
    <source>
        <dbReference type="Pfam" id="PF04095"/>
    </source>
</evidence>
<evidence type="ECO:0000256" key="1">
    <source>
        <dbReference type="ARBA" id="ARBA00010897"/>
    </source>
</evidence>
<keyword evidence="2" id="KW-0662">Pyridine nucleotide biosynthesis</keyword>
<dbReference type="NCBIfam" id="NF006629">
    <property type="entry name" value="PRK09198.1"/>
    <property type="match status" value="1"/>
</dbReference>
<dbReference type="OrthoDB" id="193380at2759"/>
<feature type="binding site" evidence="9">
    <location>
        <position position="191"/>
    </location>
    <ligand>
        <name>diphosphate</name>
        <dbReference type="ChEBI" id="CHEBI:33019"/>
    </ligand>
</feature>
<dbReference type="UniPathway" id="UPA00253"/>
<sequence>MSGPLGIPLALLTDSYKTCHPFLYPDAERMVAYGEFRCAFDQDPKDHRIVFYGIRHIIETIVARQWTEEDVERADAFFHTHNAGHTAFPFPKDLFLKFVKENQGHFPVRIEALPEGTICYPHTPVYQISTSGEYAQLATYLETILTMVWYPSTVATLSRRARDLIEKAYKATVDEKDYGSLESRLHDFGFRACTSVEQSVIGGAAHLLNFHGTDTLSAAYHVQFHLNEGRPIGTSIPATEHSVMMSYPTEREAILRVVEKFGTGAFACVLDSYDYARALSEVLPSIATEKLSKGGFMVMRPDSGDPVETVLMALRACEKVFGVDVNDKGYKVTRGCGVIQGDGVTYQTLGRILDAVREAGFAANNVAFGMGGGLLQRVNRDTMSFATKLSQITHKDGTTRAMMKTPKSDTDKISLPGEFYVLRDTDERIVVYPKQSDETTPEGNLLRVVYDHGPQGQWDTFDVARARVAREWARAPPLHHPVSDALKLKIASVLEAQAQLRA</sequence>
<dbReference type="GO" id="GO:0009435">
    <property type="term" value="P:NAD+ biosynthetic process"/>
    <property type="evidence" value="ECO:0007669"/>
    <property type="project" value="UniProtKB-UniPathway"/>
</dbReference>
<evidence type="ECO:0000256" key="9">
    <source>
        <dbReference type="PIRSR" id="PIRSR005943-1"/>
    </source>
</evidence>
<dbReference type="PANTHER" id="PTHR43816:SF1">
    <property type="entry name" value="NICOTINAMIDE PHOSPHORIBOSYLTRANSFERASE"/>
    <property type="match status" value="1"/>
</dbReference>
<name>A0A4P9XHG6_9FUNG</name>
<dbReference type="Proteomes" id="UP000271241">
    <property type="component" value="Unassembled WGS sequence"/>
</dbReference>
<dbReference type="InterPro" id="IPR036068">
    <property type="entry name" value="Nicotinate_pribotase-like_C"/>
</dbReference>
<dbReference type="Gene3D" id="3.20.20.70">
    <property type="entry name" value="Aldolase class I"/>
    <property type="match status" value="1"/>
</dbReference>
<feature type="binding site" evidence="9">
    <location>
        <begin position="300"/>
        <end position="302"/>
    </location>
    <ligand>
        <name>beta-nicotinamide D-ribonucleotide</name>
        <dbReference type="ChEBI" id="CHEBI:14649"/>
    </ligand>
</feature>
<dbReference type="GO" id="GO:0047280">
    <property type="term" value="F:nicotinamide phosphoribosyltransferase activity"/>
    <property type="evidence" value="ECO:0007669"/>
    <property type="project" value="UniProtKB-EC"/>
</dbReference>
<comment type="catalytic activity">
    <reaction evidence="8">
        <text>beta-nicotinamide D-ribonucleotide + diphosphate = 5-phospho-alpha-D-ribose 1-diphosphate + nicotinamide + H(+)</text>
        <dbReference type="Rhea" id="RHEA:16149"/>
        <dbReference type="ChEBI" id="CHEBI:14649"/>
        <dbReference type="ChEBI" id="CHEBI:15378"/>
        <dbReference type="ChEBI" id="CHEBI:17154"/>
        <dbReference type="ChEBI" id="CHEBI:33019"/>
        <dbReference type="ChEBI" id="CHEBI:58017"/>
        <dbReference type="EC" id="2.4.2.12"/>
    </reaction>
    <physiologicalReaction direction="right-to-left" evidence="8">
        <dbReference type="Rhea" id="RHEA:16151"/>
    </physiologicalReaction>
</comment>
<dbReference type="InterPro" id="IPR013785">
    <property type="entry name" value="Aldolase_TIM"/>
</dbReference>
<feature type="domain" description="Nicotinate/nicotinamide phosphoribosyltransferase" evidence="10">
    <location>
        <begin position="184"/>
        <end position="414"/>
    </location>
</feature>
<feature type="binding site" evidence="9">
    <location>
        <position position="380"/>
    </location>
    <ligand>
        <name>beta-nicotinamide D-ribonucleotide</name>
        <dbReference type="ChEBI" id="CHEBI:14649"/>
    </ligand>
</feature>
<feature type="binding site" evidence="9">
    <location>
        <begin position="341"/>
        <end position="342"/>
    </location>
    <ligand>
        <name>beta-nicotinamide D-ribonucleotide</name>
        <dbReference type="ChEBI" id="CHEBI:14649"/>
    </ligand>
</feature>
<evidence type="ECO:0000256" key="2">
    <source>
        <dbReference type="ARBA" id="ARBA00022642"/>
    </source>
</evidence>
<dbReference type="SUPFAM" id="SSF51690">
    <property type="entry name" value="Nicotinate/Quinolinate PRTase C-terminal domain-like"/>
    <property type="match status" value="1"/>
</dbReference>
<dbReference type="InterPro" id="IPR016471">
    <property type="entry name" value="Nicotinamide_PRibTrfase"/>
</dbReference>
<accession>A0A4P9XHG6</accession>
<comment type="similarity">
    <text evidence="1">Belongs to the NAPRTase family.</text>
</comment>
<dbReference type="STRING" id="78915.A0A4P9XHG6"/>
<gene>
    <name evidence="12" type="ORF">THASP1DRAFT_33559</name>
</gene>
<comment type="pathway">
    <text evidence="5">Cofactor biosynthesis; NAD(+) biosynthesis; nicotinamide D-ribonucleotide from 5-phospho-alpha-D-ribose 1-diphosphate and nicotinamide: step 1/1.</text>
</comment>
<dbReference type="PANTHER" id="PTHR43816">
    <property type="entry name" value="NICOTINAMIDE PHOSPHORIBOSYLTRANSFERASE"/>
    <property type="match status" value="1"/>
</dbReference>
<keyword evidence="4 12" id="KW-0808">Transferase</keyword>
<dbReference type="SUPFAM" id="SSF54675">
    <property type="entry name" value="Nicotinate/Quinolinate PRTase N-terminal domain-like"/>
    <property type="match status" value="1"/>
</dbReference>
<feature type="binding site" evidence="9">
    <location>
        <position position="241"/>
    </location>
    <ligand>
        <name>diphosphate</name>
        <dbReference type="ChEBI" id="CHEBI:33019"/>
    </ligand>
</feature>
<reference evidence="13" key="1">
    <citation type="journal article" date="2018" name="Nat. Microbiol.">
        <title>Leveraging single-cell genomics to expand the fungal tree of life.</title>
        <authorList>
            <person name="Ahrendt S.R."/>
            <person name="Quandt C.A."/>
            <person name="Ciobanu D."/>
            <person name="Clum A."/>
            <person name="Salamov A."/>
            <person name="Andreopoulos B."/>
            <person name="Cheng J.F."/>
            <person name="Woyke T."/>
            <person name="Pelin A."/>
            <person name="Henrissat B."/>
            <person name="Reynolds N.K."/>
            <person name="Benny G.L."/>
            <person name="Smith M.E."/>
            <person name="James T.Y."/>
            <person name="Grigoriev I.V."/>
        </authorList>
    </citation>
    <scope>NUCLEOTIDE SEQUENCE [LARGE SCALE GENOMIC DNA]</scope>
    <source>
        <strain evidence="13">RSA 1356</strain>
    </source>
</reference>
<evidence type="ECO:0000256" key="4">
    <source>
        <dbReference type="ARBA" id="ARBA00022679"/>
    </source>
</evidence>
<organism evidence="12 13">
    <name type="scientific">Thamnocephalis sphaerospora</name>
    <dbReference type="NCBI Taxonomy" id="78915"/>
    <lineage>
        <taxon>Eukaryota</taxon>
        <taxon>Fungi</taxon>
        <taxon>Fungi incertae sedis</taxon>
        <taxon>Zoopagomycota</taxon>
        <taxon>Zoopagomycotina</taxon>
        <taxon>Zoopagomycetes</taxon>
        <taxon>Zoopagales</taxon>
        <taxon>Sigmoideomycetaceae</taxon>
        <taxon>Thamnocephalis</taxon>
    </lineage>
</organism>
<dbReference type="AlphaFoldDB" id="A0A4P9XHG6"/>
<dbReference type="InterPro" id="IPR041529">
    <property type="entry name" value="DUF5598"/>
</dbReference>
<feature type="binding site" evidence="9">
    <location>
        <position position="300"/>
    </location>
    <ligand>
        <name>diphosphate</name>
        <dbReference type="ChEBI" id="CHEBI:33019"/>
    </ligand>
</feature>
<evidence type="ECO:0000256" key="6">
    <source>
        <dbReference type="ARBA" id="ARBA00035024"/>
    </source>
</evidence>
<proteinExistence type="inferred from homology"/>
<dbReference type="PIRSF" id="PIRSF005943">
    <property type="entry name" value="NMPRT"/>
    <property type="match status" value="1"/>
</dbReference>
<evidence type="ECO:0000259" key="11">
    <source>
        <dbReference type="Pfam" id="PF18127"/>
    </source>
</evidence>
<feature type="domain" description="Nicotinamide phosphoribosyltransferase N-terminal" evidence="11">
    <location>
        <begin position="9"/>
        <end position="110"/>
    </location>
</feature>
<dbReference type="InterPro" id="IPR041525">
    <property type="entry name" value="N/Namide_PRibTrfase"/>
</dbReference>
<evidence type="ECO:0000256" key="5">
    <source>
        <dbReference type="ARBA" id="ARBA00035007"/>
    </source>
</evidence>
<dbReference type="Pfam" id="PF04095">
    <property type="entry name" value="NAPRTase"/>
    <property type="match status" value="1"/>
</dbReference>
<evidence type="ECO:0000313" key="13">
    <source>
        <dbReference type="Proteomes" id="UP000271241"/>
    </source>
</evidence>
<protein>
    <recommendedName>
        <fullName evidence="7">Nicotinamide phosphoribosyltransferase</fullName>
        <ecNumber evidence="6">2.4.2.12</ecNumber>
    </recommendedName>
</protein>
<keyword evidence="13" id="KW-1185">Reference proteome</keyword>
<evidence type="ECO:0000313" key="12">
    <source>
        <dbReference type="EMBL" id="RKP04650.1"/>
    </source>
</evidence>